<organism evidence="13 14">
    <name type="scientific">Cymbomonas tetramitiformis</name>
    <dbReference type="NCBI Taxonomy" id="36881"/>
    <lineage>
        <taxon>Eukaryota</taxon>
        <taxon>Viridiplantae</taxon>
        <taxon>Chlorophyta</taxon>
        <taxon>Pyramimonadophyceae</taxon>
        <taxon>Pyramimonadales</taxon>
        <taxon>Pyramimonadaceae</taxon>
        <taxon>Cymbomonas</taxon>
    </lineage>
</organism>
<keyword evidence="10" id="KW-0119">Carbohydrate metabolism</keyword>
<comment type="subunit">
    <text evidence="3">Homodimer.</text>
</comment>
<dbReference type="Pfam" id="PF22973">
    <property type="entry name" value="GWD1_pHisD"/>
    <property type="match status" value="1"/>
</dbReference>
<gene>
    <name evidence="13" type="ORF">CYMTET_34298</name>
</gene>
<name>A0AAE0FBG7_9CHLO</name>
<keyword evidence="6" id="KW-0547">Nucleotide-binding</keyword>
<keyword evidence="7" id="KW-0418">Kinase</keyword>
<evidence type="ECO:0000313" key="13">
    <source>
        <dbReference type="EMBL" id="KAK3256570.1"/>
    </source>
</evidence>
<evidence type="ECO:0000256" key="9">
    <source>
        <dbReference type="ARBA" id="ARBA00022842"/>
    </source>
</evidence>
<proteinExistence type="inferred from homology"/>
<dbReference type="InterPro" id="IPR013815">
    <property type="entry name" value="ATP_grasp_subdomain_1"/>
</dbReference>
<dbReference type="GO" id="GO:0005524">
    <property type="term" value="F:ATP binding"/>
    <property type="evidence" value="ECO:0007669"/>
    <property type="project" value="UniProtKB-KW"/>
</dbReference>
<comment type="cofactor">
    <cofactor evidence="1">
        <name>Mg(2+)</name>
        <dbReference type="ChEBI" id="CHEBI:18420"/>
    </cofactor>
</comment>
<reference evidence="13 14" key="1">
    <citation type="journal article" date="2015" name="Genome Biol. Evol.">
        <title>Comparative Genomics of a Bacterivorous Green Alga Reveals Evolutionary Causalities and Consequences of Phago-Mixotrophic Mode of Nutrition.</title>
        <authorList>
            <person name="Burns J.A."/>
            <person name="Paasch A."/>
            <person name="Narechania A."/>
            <person name="Kim E."/>
        </authorList>
    </citation>
    <scope>NUCLEOTIDE SEQUENCE [LARGE SCALE GENOMIC DNA]</scope>
    <source>
        <strain evidence="13 14">PLY_AMNH</strain>
    </source>
</reference>
<keyword evidence="9" id="KW-0460">Magnesium</keyword>
<dbReference type="Pfam" id="PF01326">
    <property type="entry name" value="PPDK_N"/>
    <property type="match status" value="1"/>
</dbReference>
<evidence type="ECO:0000256" key="2">
    <source>
        <dbReference type="ARBA" id="ARBA00007837"/>
    </source>
</evidence>
<dbReference type="InterPro" id="IPR054481">
    <property type="entry name" value="GWD1_pHisD"/>
</dbReference>
<dbReference type="AlphaFoldDB" id="A0AAE0FBG7"/>
<dbReference type="Gene3D" id="3.30.470.20">
    <property type="entry name" value="ATP-grasp fold, B domain"/>
    <property type="match status" value="1"/>
</dbReference>
<dbReference type="Proteomes" id="UP001190700">
    <property type="component" value="Unassembled WGS sequence"/>
</dbReference>
<evidence type="ECO:0000256" key="1">
    <source>
        <dbReference type="ARBA" id="ARBA00001946"/>
    </source>
</evidence>
<dbReference type="GO" id="GO:0046872">
    <property type="term" value="F:metal ion binding"/>
    <property type="evidence" value="ECO:0007669"/>
    <property type="project" value="UniProtKB-KW"/>
</dbReference>
<sequence length="754" mass="80754">MRNDIHGHREKLYLDLALEAQVKASIERGFTQCGSSEAVMALLQPALENLCLTTPYNRELCRCLCDMQRLPDGWSRQREGALQAVAVLDRVRRALGELSDVTSGAMQPHADRLGHAISDIPQWQRELFTEELIRSSPAFAVSLLLSTVDPMLRAAAELGVWQIISPIGSATVGRVEVVEGLHLVQDKVYSEPTVLVSNEVSGEEEIPDGVVALITPHAPDVLSHVSVRARNCQVLFVTCFDPGMLDSLKQEAGAALEMSLTPAGDVLWKRVEDGALRGGAAEAAVQASGASLAATRMAKPEWCGKNVVQMDEFQDGVVGAKSKNLAGLRGKLPSAVELPPSMSLPFGTFEAVLAASENLQVARQLAATYDQLDEAHPGQKLEECRALVLQLQAPSGLQESLVGAAAVAGVPWPVGADGWEAAFGALKAVWASQYNERSYVSLRKAGLPHSQLCMAVLVQRVVPADYAFVIHTVNPSTNDTSEIYVEMVRGLGETLVGNYSGRALAAVVPKSNLDSPKVVSFFSKSVGLFVPETLIFRSDSNGEDLDGYAGAGLYDSITMHPMYEAEISHSEDALMRDPALRSQVLSAVARLGLDVEQALGSPQDVEGVVEMTSQGLRITVVQTRPQMCTSFNKIYATLTNSTLTNLVLDGVVAERDQGVPEGPSVDGVVGERDHKLEGCLRGCWRGRYGDGAVGERKKLWVLEGSAGRTGLWASVTKGCREGLLGRMGWTGVVGERPQGVPEGCLQDGRGGGRA</sequence>
<evidence type="ECO:0000256" key="3">
    <source>
        <dbReference type="ARBA" id="ARBA00011738"/>
    </source>
</evidence>
<keyword evidence="5" id="KW-0479">Metal-binding</keyword>
<evidence type="ECO:0000256" key="7">
    <source>
        <dbReference type="ARBA" id="ARBA00022777"/>
    </source>
</evidence>
<dbReference type="PANTHER" id="PTHR46999:SF1">
    <property type="entry name" value="ALPHA-GLUCAN WATER DIKINASE 1, CHLOROPLASTIC"/>
    <property type="match status" value="1"/>
</dbReference>
<keyword evidence="4" id="KW-0808">Transferase</keyword>
<evidence type="ECO:0000259" key="12">
    <source>
        <dbReference type="Pfam" id="PF22973"/>
    </source>
</evidence>
<comment type="caution">
    <text evidence="13">The sequence shown here is derived from an EMBL/GenBank/DDBJ whole genome shotgun (WGS) entry which is preliminary data.</text>
</comment>
<feature type="domain" description="Alpha-glucan water dikinase phosphohistidine-like" evidence="12">
    <location>
        <begin position="161"/>
        <end position="274"/>
    </location>
</feature>
<dbReference type="PANTHER" id="PTHR46999">
    <property type="entry name" value="ALPHA-GLUCAN WATER DIKINASE 1, CHLOROPLASTIC-RELATED"/>
    <property type="match status" value="1"/>
</dbReference>
<evidence type="ECO:0000256" key="4">
    <source>
        <dbReference type="ARBA" id="ARBA00022679"/>
    </source>
</evidence>
<evidence type="ECO:0000256" key="10">
    <source>
        <dbReference type="ARBA" id="ARBA00023277"/>
    </source>
</evidence>
<evidence type="ECO:0000256" key="5">
    <source>
        <dbReference type="ARBA" id="ARBA00022723"/>
    </source>
</evidence>
<evidence type="ECO:0000256" key="8">
    <source>
        <dbReference type="ARBA" id="ARBA00022840"/>
    </source>
</evidence>
<evidence type="ECO:0000259" key="11">
    <source>
        <dbReference type="Pfam" id="PF01326"/>
    </source>
</evidence>
<dbReference type="SUPFAM" id="SSF56059">
    <property type="entry name" value="Glutathione synthetase ATP-binding domain-like"/>
    <property type="match status" value="1"/>
</dbReference>
<protein>
    <submittedName>
        <fullName evidence="13">Alpha-glucan water dikinase 1, chloroplastic</fullName>
    </submittedName>
</protein>
<accession>A0AAE0FBG7</accession>
<evidence type="ECO:0000256" key="6">
    <source>
        <dbReference type="ARBA" id="ARBA00022741"/>
    </source>
</evidence>
<evidence type="ECO:0000313" key="14">
    <source>
        <dbReference type="Proteomes" id="UP001190700"/>
    </source>
</evidence>
<comment type="similarity">
    <text evidence="2">Belongs to the PEP-utilizing enzyme family.</text>
</comment>
<dbReference type="Gene3D" id="3.30.1490.20">
    <property type="entry name" value="ATP-grasp fold, A domain"/>
    <property type="match status" value="1"/>
</dbReference>
<keyword evidence="14" id="KW-1185">Reference proteome</keyword>
<dbReference type="GO" id="GO:0016301">
    <property type="term" value="F:kinase activity"/>
    <property type="evidence" value="ECO:0007669"/>
    <property type="project" value="UniProtKB-KW"/>
</dbReference>
<dbReference type="InterPro" id="IPR002192">
    <property type="entry name" value="PPDK_AMP/ATP-bd"/>
</dbReference>
<keyword evidence="8" id="KW-0067">ATP-binding</keyword>
<dbReference type="EMBL" id="LGRX02021532">
    <property type="protein sequence ID" value="KAK3256570.1"/>
    <property type="molecule type" value="Genomic_DNA"/>
</dbReference>
<feature type="domain" description="Pyruvate phosphate dikinase AMP/ATP-binding" evidence="11">
    <location>
        <begin position="421"/>
        <end position="497"/>
    </location>
</feature>